<protein>
    <submittedName>
        <fullName evidence="1">Uncharacterized protein</fullName>
    </submittedName>
</protein>
<evidence type="ECO:0000313" key="2">
    <source>
        <dbReference type="Proteomes" id="UP000176723"/>
    </source>
</evidence>
<dbReference type="Proteomes" id="UP000176723">
    <property type="component" value="Unassembled WGS sequence"/>
</dbReference>
<accession>A0A1G1VZQ6</accession>
<proteinExistence type="predicted"/>
<name>A0A1G1VZQ6_9BACT</name>
<sequence length="64" mass="7441">MIEDAYTQASTKRITISTILMRRSLLLACSRLLQVVVLNVSGMFHNNLKKLFLNKFSFKNDEYD</sequence>
<dbReference type="EMBL" id="MHCL01000020">
    <property type="protein sequence ID" value="OGY20873.1"/>
    <property type="molecule type" value="Genomic_DNA"/>
</dbReference>
<dbReference type="STRING" id="1797593.A3A65_02745"/>
<evidence type="ECO:0000313" key="1">
    <source>
        <dbReference type="EMBL" id="OGY20873.1"/>
    </source>
</evidence>
<gene>
    <name evidence="1" type="ORF">A3A65_02745</name>
</gene>
<comment type="caution">
    <text evidence="1">The sequence shown here is derived from an EMBL/GenBank/DDBJ whole genome shotgun (WGS) entry which is preliminary data.</text>
</comment>
<organism evidence="1 2">
    <name type="scientific">Candidatus Chisholmbacteria bacterium RIFCSPLOWO2_01_FULL_49_14</name>
    <dbReference type="NCBI Taxonomy" id="1797593"/>
    <lineage>
        <taxon>Bacteria</taxon>
        <taxon>Candidatus Chisholmiibacteriota</taxon>
    </lineage>
</organism>
<reference evidence="1 2" key="1">
    <citation type="journal article" date="2016" name="Nat. Commun.">
        <title>Thousands of microbial genomes shed light on interconnected biogeochemical processes in an aquifer system.</title>
        <authorList>
            <person name="Anantharaman K."/>
            <person name="Brown C.T."/>
            <person name="Hug L.A."/>
            <person name="Sharon I."/>
            <person name="Castelle C.J."/>
            <person name="Probst A.J."/>
            <person name="Thomas B.C."/>
            <person name="Singh A."/>
            <person name="Wilkins M.J."/>
            <person name="Karaoz U."/>
            <person name="Brodie E.L."/>
            <person name="Williams K.H."/>
            <person name="Hubbard S.S."/>
            <person name="Banfield J.F."/>
        </authorList>
    </citation>
    <scope>NUCLEOTIDE SEQUENCE [LARGE SCALE GENOMIC DNA]</scope>
</reference>
<dbReference type="AlphaFoldDB" id="A0A1G1VZQ6"/>